<sequence>MIQTLLSQGHWTWLILGLVLMVLELLAPGVFLFWLGLAAMVVGLLSSVIALPWEAQILMFALVSVLAVPLWRGASGPKPGTNRLNKRGEALLGREFTLDKPIIDGEGRLRIDDTIWRIVGPDLPAGTRVQIAKAEGVRLTVAAIEPE</sequence>
<evidence type="ECO:0000313" key="8">
    <source>
        <dbReference type="Proteomes" id="UP000032515"/>
    </source>
</evidence>
<evidence type="ECO:0000256" key="2">
    <source>
        <dbReference type="ARBA" id="ARBA00022692"/>
    </source>
</evidence>
<feature type="transmembrane region" description="Helical" evidence="5">
    <location>
        <begin position="55"/>
        <end position="74"/>
    </location>
</feature>
<dbReference type="InterPro" id="IPR002810">
    <property type="entry name" value="NfeD-like_C"/>
</dbReference>
<name>A0A0D7EMA0_RHOPL</name>
<evidence type="ECO:0000256" key="1">
    <source>
        <dbReference type="ARBA" id="ARBA00004141"/>
    </source>
</evidence>
<reference evidence="7 8" key="1">
    <citation type="submission" date="2014-11" db="EMBL/GenBank/DDBJ databases">
        <title>Genomics and ecophysiology of heterotrophic nitrogen fixing bacteria isolated from estuarine surface water.</title>
        <authorList>
            <person name="Bentzon-Tilia M."/>
            <person name="Severin I."/>
            <person name="Hansen L.H."/>
            <person name="Riemann L."/>
        </authorList>
    </citation>
    <scope>NUCLEOTIDE SEQUENCE [LARGE SCALE GENOMIC DNA]</scope>
    <source>
        <strain evidence="7 8">BAL398</strain>
    </source>
</reference>
<dbReference type="Proteomes" id="UP000032515">
    <property type="component" value="Unassembled WGS sequence"/>
</dbReference>
<accession>A0A0D7EMA0</accession>
<feature type="domain" description="NfeD-like C-terminal" evidence="6">
    <location>
        <begin position="89"/>
        <end position="141"/>
    </location>
</feature>
<dbReference type="AlphaFoldDB" id="A0A0D7EMA0"/>
<keyword evidence="3 5" id="KW-1133">Transmembrane helix</keyword>
<dbReference type="Gene3D" id="2.40.50.140">
    <property type="entry name" value="Nucleic acid-binding proteins"/>
    <property type="match status" value="1"/>
</dbReference>
<dbReference type="PANTHER" id="PTHR33507:SF3">
    <property type="entry name" value="INNER MEMBRANE PROTEIN YBBJ"/>
    <property type="match status" value="1"/>
</dbReference>
<organism evidence="7 8">
    <name type="scientific">Rhodopseudomonas palustris</name>
    <dbReference type="NCBI Taxonomy" id="1076"/>
    <lineage>
        <taxon>Bacteria</taxon>
        <taxon>Pseudomonadati</taxon>
        <taxon>Pseudomonadota</taxon>
        <taxon>Alphaproteobacteria</taxon>
        <taxon>Hyphomicrobiales</taxon>
        <taxon>Nitrobacteraceae</taxon>
        <taxon>Rhodopseudomonas</taxon>
    </lineage>
</organism>
<gene>
    <name evidence="7" type="ORF">OO17_17315</name>
</gene>
<evidence type="ECO:0000256" key="5">
    <source>
        <dbReference type="SAM" id="Phobius"/>
    </source>
</evidence>
<dbReference type="InterPro" id="IPR052165">
    <property type="entry name" value="Membrane_assoc_protease"/>
</dbReference>
<dbReference type="InterPro" id="IPR012340">
    <property type="entry name" value="NA-bd_OB-fold"/>
</dbReference>
<dbReference type="PATRIC" id="fig|1076.23.peg.3744"/>
<feature type="transmembrane region" description="Helical" evidence="5">
    <location>
        <begin position="12"/>
        <end position="35"/>
    </location>
</feature>
<dbReference type="GO" id="GO:0005886">
    <property type="term" value="C:plasma membrane"/>
    <property type="evidence" value="ECO:0007669"/>
    <property type="project" value="TreeGrafter"/>
</dbReference>
<comment type="caution">
    <text evidence="7">The sequence shown here is derived from an EMBL/GenBank/DDBJ whole genome shotgun (WGS) entry which is preliminary data.</text>
</comment>
<keyword evidence="4 5" id="KW-0472">Membrane</keyword>
<dbReference type="RefSeq" id="WP_044413694.1">
    <property type="nucleotide sequence ID" value="NZ_JXXE01000348.1"/>
</dbReference>
<keyword evidence="2 5" id="KW-0812">Transmembrane</keyword>
<comment type="subcellular location">
    <subcellularLocation>
        <location evidence="1">Membrane</location>
        <topology evidence="1">Multi-pass membrane protein</topology>
    </subcellularLocation>
</comment>
<evidence type="ECO:0000259" key="6">
    <source>
        <dbReference type="Pfam" id="PF01957"/>
    </source>
</evidence>
<dbReference type="PANTHER" id="PTHR33507">
    <property type="entry name" value="INNER MEMBRANE PROTEIN YBBJ"/>
    <property type="match status" value="1"/>
</dbReference>
<dbReference type="OrthoDB" id="9810336at2"/>
<evidence type="ECO:0000256" key="4">
    <source>
        <dbReference type="ARBA" id="ARBA00023136"/>
    </source>
</evidence>
<evidence type="ECO:0000256" key="3">
    <source>
        <dbReference type="ARBA" id="ARBA00022989"/>
    </source>
</evidence>
<evidence type="ECO:0000313" key="7">
    <source>
        <dbReference type="EMBL" id="KIZ40582.1"/>
    </source>
</evidence>
<protein>
    <submittedName>
        <fullName evidence="7">Membrane protein</fullName>
    </submittedName>
</protein>
<proteinExistence type="predicted"/>
<dbReference type="Pfam" id="PF01957">
    <property type="entry name" value="NfeD"/>
    <property type="match status" value="1"/>
</dbReference>
<dbReference type="EMBL" id="JXXE01000348">
    <property type="protein sequence ID" value="KIZ40582.1"/>
    <property type="molecule type" value="Genomic_DNA"/>
</dbReference>